<keyword evidence="6" id="KW-1015">Disulfide bond</keyword>
<dbReference type="InterPro" id="IPR001002">
    <property type="entry name" value="Chitin-bd_1"/>
</dbReference>
<dbReference type="OrthoDB" id="407275at2759"/>
<dbReference type="RefSeq" id="XP_033394500.1">
    <property type="nucleotide sequence ID" value="XM_033539284.1"/>
</dbReference>
<keyword evidence="8" id="KW-0732">Signal</keyword>
<feature type="signal peptide" evidence="8">
    <location>
        <begin position="1"/>
        <end position="18"/>
    </location>
</feature>
<dbReference type="SUPFAM" id="SSF57016">
    <property type="entry name" value="Plant lectins/antimicrobial peptides"/>
    <property type="match status" value="1"/>
</dbReference>
<dbReference type="InterPro" id="IPR036318">
    <property type="entry name" value="FAD-bd_PCMH-like_sf"/>
</dbReference>
<dbReference type="InterPro" id="IPR016169">
    <property type="entry name" value="FAD-bd_PCMH_sub2"/>
</dbReference>
<dbReference type="SUPFAM" id="SSF56176">
    <property type="entry name" value="FAD-binding/transporter-associated domain-like"/>
    <property type="match status" value="1"/>
</dbReference>
<dbReference type="Proteomes" id="UP000799438">
    <property type="component" value="Unassembled WGS sequence"/>
</dbReference>
<keyword evidence="3 6" id="KW-0147">Chitin-binding</keyword>
<dbReference type="Pfam" id="PF08031">
    <property type="entry name" value="BBE"/>
    <property type="match status" value="1"/>
</dbReference>
<dbReference type="Gene3D" id="3.40.462.20">
    <property type="match status" value="1"/>
</dbReference>
<feature type="chain" id="PRO_5025555786" evidence="8">
    <location>
        <begin position="19"/>
        <end position="580"/>
    </location>
</feature>
<dbReference type="AlphaFoldDB" id="A0A6A6B725"/>
<protein>
    <submittedName>
        <fullName evidence="11">Carbohydrate-binding module family 18</fullName>
    </submittedName>
</protein>
<comment type="similarity">
    <text evidence="1">Belongs to the oxygen-dependent FAD-linked oxidoreductase family.</text>
</comment>
<accession>A0A6A6B725</accession>
<dbReference type="EMBL" id="ML995495">
    <property type="protein sequence ID" value="KAF2138787.1"/>
    <property type="molecule type" value="Genomic_DNA"/>
</dbReference>
<dbReference type="Gene3D" id="3.30.465.10">
    <property type="match status" value="1"/>
</dbReference>
<proteinExistence type="inferred from homology"/>
<evidence type="ECO:0000256" key="2">
    <source>
        <dbReference type="ARBA" id="ARBA00022630"/>
    </source>
</evidence>
<reference evidence="11" key="1">
    <citation type="journal article" date="2020" name="Stud. Mycol.">
        <title>101 Dothideomycetes genomes: a test case for predicting lifestyles and emergence of pathogens.</title>
        <authorList>
            <person name="Haridas S."/>
            <person name="Albert R."/>
            <person name="Binder M."/>
            <person name="Bloem J."/>
            <person name="Labutti K."/>
            <person name="Salamov A."/>
            <person name="Andreopoulos B."/>
            <person name="Baker S."/>
            <person name="Barry K."/>
            <person name="Bills G."/>
            <person name="Bluhm B."/>
            <person name="Cannon C."/>
            <person name="Castanera R."/>
            <person name="Culley D."/>
            <person name="Daum C."/>
            <person name="Ezra D."/>
            <person name="Gonzalez J."/>
            <person name="Henrissat B."/>
            <person name="Kuo A."/>
            <person name="Liang C."/>
            <person name="Lipzen A."/>
            <person name="Lutzoni F."/>
            <person name="Magnuson J."/>
            <person name="Mondo S."/>
            <person name="Nolan M."/>
            <person name="Ohm R."/>
            <person name="Pangilinan J."/>
            <person name="Park H.-J."/>
            <person name="Ramirez L."/>
            <person name="Alfaro M."/>
            <person name="Sun H."/>
            <person name="Tritt A."/>
            <person name="Yoshinaga Y."/>
            <person name="Zwiers L.-H."/>
            <person name="Turgeon B."/>
            <person name="Goodwin S."/>
            <person name="Spatafora J."/>
            <person name="Crous P."/>
            <person name="Grigoriev I."/>
        </authorList>
    </citation>
    <scope>NUCLEOTIDE SEQUENCE</scope>
    <source>
        <strain evidence="11">CBS 121167</strain>
    </source>
</reference>
<dbReference type="InterPro" id="IPR016166">
    <property type="entry name" value="FAD-bd_PCMH"/>
</dbReference>
<dbReference type="PROSITE" id="PS51387">
    <property type="entry name" value="FAD_PCMH"/>
    <property type="match status" value="1"/>
</dbReference>
<dbReference type="GO" id="GO:0008061">
    <property type="term" value="F:chitin binding"/>
    <property type="evidence" value="ECO:0007669"/>
    <property type="project" value="UniProtKB-UniRule"/>
</dbReference>
<evidence type="ECO:0000259" key="9">
    <source>
        <dbReference type="PROSITE" id="PS50941"/>
    </source>
</evidence>
<dbReference type="PANTHER" id="PTHR42973:SF15">
    <property type="entry name" value="FAD-BINDING PCMH-TYPE DOMAIN-CONTAINING PROTEIN"/>
    <property type="match status" value="1"/>
</dbReference>
<evidence type="ECO:0000313" key="12">
    <source>
        <dbReference type="Proteomes" id="UP000799438"/>
    </source>
</evidence>
<dbReference type="InterPro" id="IPR012951">
    <property type="entry name" value="BBE"/>
</dbReference>
<sequence>MMFKSLLAASTLAGLAAAAPAPAGDALKVSTDGSCGGTSGFTCAGSSFGNCCSKFGWCGTGEAYCGSECQASAGKCTGSSPTTSQSSKPSSTQAPTSTATAPSTLTDCLGDKDVPISLISSNDFAALSKPYNLRLPHTPAVIVLPTTEQHVSDAVVCAAQNDIKVQARGGGHSYAAYGLGGKDGSMMIDLHELHDINVDATTGIATAGGGTRLGNLAQGIHDQGKRAMAHGTCPAVGLGGHATHGGYGYDSRNWGLAMDQIIGLDVVLADGTQVHATETENSDVYWACRGAADSIGIVTKFYLQTHEAPESIVYFSYGLADMWQSGEQTATYFQHIQDVAQNATVVDRKIGFGMYMDGSGFSLSGTYFGTEDEFNSKIAPELLRGLPKPTSSDVQSMGWIASLQKLGGASTITVPTSGYDQHDNFFAKSVTVPEDTPLTHDALTSYFDYMINQGKTAGASWYSIVNLYGGPDSQINNKDTSFAAYSDRNSLWVAQHYIFTSADQTLPQSAMTFLDGLNDAMTSKMPNAEFGAYLNYIDPSLSAEEAHKVYYGDALYERLESVKKAVDPKSVFWNPQAIGA</sequence>
<evidence type="ECO:0000256" key="5">
    <source>
        <dbReference type="ARBA" id="ARBA00023002"/>
    </source>
</evidence>
<keyword evidence="5" id="KW-0560">Oxidoreductase</keyword>
<dbReference type="GO" id="GO:0071949">
    <property type="term" value="F:FAD binding"/>
    <property type="evidence" value="ECO:0007669"/>
    <property type="project" value="InterPro"/>
</dbReference>
<organism evidence="11 12">
    <name type="scientific">Aplosporella prunicola CBS 121167</name>
    <dbReference type="NCBI Taxonomy" id="1176127"/>
    <lineage>
        <taxon>Eukaryota</taxon>
        <taxon>Fungi</taxon>
        <taxon>Dikarya</taxon>
        <taxon>Ascomycota</taxon>
        <taxon>Pezizomycotina</taxon>
        <taxon>Dothideomycetes</taxon>
        <taxon>Dothideomycetes incertae sedis</taxon>
        <taxon>Botryosphaeriales</taxon>
        <taxon>Aplosporellaceae</taxon>
        <taxon>Aplosporella</taxon>
    </lineage>
</organism>
<evidence type="ECO:0000256" key="1">
    <source>
        <dbReference type="ARBA" id="ARBA00005466"/>
    </source>
</evidence>
<evidence type="ECO:0000256" key="4">
    <source>
        <dbReference type="ARBA" id="ARBA00022827"/>
    </source>
</evidence>
<dbReference type="CDD" id="cd11618">
    <property type="entry name" value="ChtBD1_1"/>
    <property type="match status" value="1"/>
</dbReference>
<evidence type="ECO:0000259" key="10">
    <source>
        <dbReference type="PROSITE" id="PS51387"/>
    </source>
</evidence>
<feature type="region of interest" description="Disordered" evidence="7">
    <location>
        <begin position="80"/>
        <end position="104"/>
    </location>
</feature>
<dbReference type="GeneID" id="54296780"/>
<feature type="disulfide bond" evidence="6">
    <location>
        <begin position="51"/>
        <end position="65"/>
    </location>
</feature>
<evidence type="ECO:0000256" key="6">
    <source>
        <dbReference type="PROSITE-ProRule" id="PRU00261"/>
    </source>
</evidence>
<name>A0A6A6B725_9PEZI</name>
<dbReference type="SMART" id="SM00270">
    <property type="entry name" value="ChtBD1"/>
    <property type="match status" value="1"/>
</dbReference>
<evidence type="ECO:0000256" key="8">
    <source>
        <dbReference type="SAM" id="SignalP"/>
    </source>
</evidence>
<keyword evidence="2" id="KW-0285">Flavoprotein</keyword>
<dbReference type="InterPro" id="IPR006094">
    <property type="entry name" value="Oxid_FAD_bind_N"/>
</dbReference>
<keyword evidence="4" id="KW-0274">FAD</keyword>
<comment type="caution">
    <text evidence="6">Lacks conserved residue(s) required for the propagation of feature annotation.</text>
</comment>
<dbReference type="PANTHER" id="PTHR42973">
    <property type="entry name" value="BINDING OXIDOREDUCTASE, PUTATIVE (AFU_ORTHOLOGUE AFUA_1G17690)-RELATED"/>
    <property type="match status" value="1"/>
</dbReference>
<dbReference type="InterPro" id="IPR036861">
    <property type="entry name" value="Endochitinase-like_sf"/>
</dbReference>
<feature type="domain" description="Chitin-binding type-1" evidence="9">
    <location>
        <begin position="32"/>
        <end position="78"/>
    </location>
</feature>
<keyword evidence="12" id="KW-1185">Reference proteome</keyword>
<feature type="domain" description="FAD-binding PCMH-type" evidence="10">
    <location>
        <begin position="135"/>
        <end position="308"/>
    </location>
</feature>
<dbReference type="PROSITE" id="PS50941">
    <property type="entry name" value="CHIT_BIND_I_2"/>
    <property type="match status" value="1"/>
</dbReference>
<dbReference type="InterPro" id="IPR050416">
    <property type="entry name" value="FAD-linked_Oxidoreductase"/>
</dbReference>
<dbReference type="Pfam" id="PF01565">
    <property type="entry name" value="FAD_binding_4"/>
    <property type="match status" value="1"/>
</dbReference>
<evidence type="ECO:0000313" key="11">
    <source>
        <dbReference type="EMBL" id="KAF2138787.1"/>
    </source>
</evidence>
<evidence type="ECO:0000256" key="7">
    <source>
        <dbReference type="SAM" id="MobiDB-lite"/>
    </source>
</evidence>
<evidence type="ECO:0000256" key="3">
    <source>
        <dbReference type="ARBA" id="ARBA00022669"/>
    </source>
</evidence>
<gene>
    <name evidence="11" type="ORF">K452DRAFT_276568</name>
</gene>
<dbReference type="Gene3D" id="3.30.60.10">
    <property type="entry name" value="Endochitinase-like"/>
    <property type="match status" value="1"/>
</dbReference>
<dbReference type="GO" id="GO:0016491">
    <property type="term" value="F:oxidoreductase activity"/>
    <property type="evidence" value="ECO:0007669"/>
    <property type="project" value="UniProtKB-KW"/>
</dbReference>